<dbReference type="GO" id="GO:0008270">
    <property type="term" value="F:zinc ion binding"/>
    <property type="evidence" value="ECO:0007669"/>
    <property type="project" value="UniProtKB-KW"/>
</dbReference>
<accession>A0AAD5JSB9</accession>
<evidence type="ECO:0000313" key="12">
    <source>
        <dbReference type="Proteomes" id="UP001209540"/>
    </source>
</evidence>
<evidence type="ECO:0000256" key="6">
    <source>
        <dbReference type="ARBA" id="ARBA00022833"/>
    </source>
</evidence>
<reference evidence="11" key="1">
    <citation type="journal article" date="2022" name="IScience">
        <title>Evolution of zygomycete secretomes and the origins of terrestrial fungal ecologies.</title>
        <authorList>
            <person name="Chang Y."/>
            <person name="Wang Y."/>
            <person name="Mondo S."/>
            <person name="Ahrendt S."/>
            <person name="Andreopoulos W."/>
            <person name="Barry K."/>
            <person name="Beard J."/>
            <person name="Benny G.L."/>
            <person name="Blankenship S."/>
            <person name="Bonito G."/>
            <person name="Cuomo C."/>
            <person name="Desiro A."/>
            <person name="Gervers K.A."/>
            <person name="Hundley H."/>
            <person name="Kuo A."/>
            <person name="LaButti K."/>
            <person name="Lang B.F."/>
            <person name="Lipzen A."/>
            <person name="O'Donnell K."/>
            <person name="Pangilinan J."/>
            <person name="Reynolds N."/>
            <person name="Sandor L."/>
            <person name="Smith M.E."/>
            <person name="Tsang A."/>
            <person name="Grigoriev I.V."/>
            <person name="Stajich J.E."/>
            <person name="Spatafora J.W."/>
        </authorList>
    </citation>
    <scope>NUCLEOTIDE SEQUENCE</scope>
    <source>
        <strain evidence="11">RSA 2281</strain>
    </source>
</reference>
<keyword evidence="4" id="KW-0479">Metal-binding</keyword>
<keyword evidence="6" id="KW-0862">Zinc</keyword>
<gene>
    <name evidence="11" type="ORF">BDA99DRAFT_421960</name>
</gene>
<dbReference type="Proteomes" id="UP001209540">
    <property type="component" value="Unassembled WGS sequence"/>
</dbReference>
<dbReference type="GO" id="GO:0005737">
    <property type="term" value="C:cytoplasm"/>
    <property type="evidence" value="ECO:0007669"/>
    <property type="project" value="UniProtKB-SubCell"/>
</dbReference>
<dbReference type="GO" id="GO:0030687">
    <property type="term" value="C:preribosome, large subunit precursor"/>
    <property type="evidence" value="ECO:0007669"/>
    <property type="project" value="TreeGrafter"/>
</dbReference>
<name>A0AAD5JSB9_9FUNG</name>
<dbReference type="SUPFAM" id="SSF57667">
    <property type="entry name" value="beta-beta-alpha zinc fingers"/>
    <property type="match status" value="2"/>
</dbReference>
<proteinExistence type="inferred from homology"/>
<dbReference type="SMART" id="SM00355">
    <property type="entry name" value="ZnF_C2H2"/>
    <property type="match status" value="3"/>
</dbReference>
<protein>
    <submittedName>
        <fullName evidence="11">C2H2 type zinc-finger-domain-containing protein</fullName>
    </submittedName>
</protein>
<dbReference type="InterPro" id="IPR013087">
    <property type="entry name" value="Znf_C2H2_type"/>
</dbReference>
<dbReference type="PANTHER" id="PTHR13182">
    <property type="entry name" value="ZINC FINGER PROTEIN 622"/>
    <property type="match status" value="1"/>
</dbReference>
<keyword evidence="2" id="KW-0963">Cytoplasm</keyword>
<keyword evidence="12" id="KW-1185">Reference proteome</keyword>
<evidence type="ECO:0000256" key="3">
    <source>
        <dbReference type="ARBA" id="ARBA00022517"/>
    </source>
</evidence>
<dbReference type="Pfam" id="PF12756">
    <property type="entry name" value="zf-C2H2_2"/>
    <property type="match status" value="1"/>
</dbReference>
<evidence type="ECO:0000256" key="5">
    <source>
        <dbReference type="ARBA" id="ARBA00022737"/>
    </source>
</evidence>
<evidence type="ECO:0000256" key="2">
    <source>
        <dbReference type="ARBA" id="ARBA00022490"/>
    </source>
</evidence>
<feature type="compositionally biased region" description="Basic and acidic residues" evidence="9">
    <location>
        <begin position="93"/>
        <end position="106"/>
    </location>
</feature>
<feature type="region of interest" description="Disordered" evidence="9">
    <location>
        <begin position="89"/>
        <end position="120"/>
    </location>
</feature>
<comment type="similarity">
    <text evidence="7">Belongs to the REI1 family.</text>
</comment>
<reference evidence="11" key="2">
    <citation type="submission" date="2023-02" db="EMBL/GenBank/DDBJ databases">
        <authorList>
            <consortium name="DOE Joint Genome Institute"/>
            <person name="Mondo S.J."/>
            <person name="Chang Y."/>
            <person name="Wang Y."/>
            <person name="Ahrendt S."/>
            <person name="Andreopoulos W."/>
            <person name="Barry K."/>
            <person name="Beard J."/>
            <person name="Benny G.L."/>
            <person name="Blankenship S."/>
            <person name="Bonito G."/>
            <person name="Cuomo C."/>
            <person name="Desiro A."/>
            <person name="Gervers K.A."/>
            <person name="Hundley H."/>
            <person name="Kuo A."/>
            <person name="LaButti K."/>
            <person name="Lang B.F."/>
            <person name="Lipzen A."/>
            <person name="O'Donnell K."/>
            <person name="Pangilinan J."/>
            <person name="Reynolds N."/>
            <person name="Sandor L."/>
            <person name="Smith M.W."/>
            <person name="Tsang A."/>
            <person name="Grigoriev I.V."/>
            <person name="Stajich J.E."/>
            <person name="Spatafora J.W."/>
        </authorList>
    </citation>
    <scope>NUCLEOTIDE SEQUENCE</scope>
    <source>
        <strain evidence="11">RSA 2281</strain>
    </source>
</reference>
<dbReference type="AlphaFoldDB" id="A0AAD5JSB9"/>
<organism evidence="11 12">
    <name type="scientific">Phascolomyces articulosus</name>
    <dbReference type="NCBI Taxonomy" id="60185"/>
    <lineage>
        <taxon>Eukaryota</taxon>
        <taxon>Fungi</taxon>
        <taxon>Fungi incertae sedis</taxon>
        <taxon>Mucoromycota</taxon>
        <taxon>Mucoromycotina</taxon>
        <taxon>Mucoromycetes</taxon>
        <taxon>Mucorales</taxon>
        <taxon>Lichtheimiaceae</taxon>
        <taxon>Phascolomyces</taxon>
    </lineage>
</organism>
<dbReference type="InterPro" id="IPR003604">
    <property type="entry name" value="Matrin/U1-like-C_Znf_C2H2"/>
</dbReference>
<dbReference type="Pfam" id="PF12874">
    <property type="entry name" value="zf-met"/>
    <property type="match status" value="1"/>
</dbReference>
<dbReference type="PANTHER" id="PTHR13182:SF8">
    <property type="entry name" value="CYTOPLASMIC 60S SUBUNIT BIOGENESIS FACTOR ZNF622"/>
    <property type="match status" value="1"/>
</dbReference>
<evidence type="ECO:0000256" key="8">
    <source>
        <dbReference type="PROSITE-ProRule" id="PRU00042"/>
    </source>
</evidence>
<evidence type="ECO:0000256" key="7">
    <source>
        <dbReference type="ARBA" id="ARBA00034126"/>
    </source>
</evidence>
<keyword evidence="8 11" id="KW-0863">Zinc-finger</keyword>
<dbReference type="SMART" id="SM00451">
    <property type="entry name" value="ZnF_U1"/>
    <property type="match status" value="2"/>
</dbReference>
<evidence type="ECO:0000259" key="10">
    <source>
        <dbReference type="PROSITE" id="PS50157"/>
    </source>
</evidence>
<dbReference type="GO" id="GO:0003676">
    <property type="term" value="F:nucleic acid binding"/>
    <property type="evidence" value="ECO:0007669"/>
    <property type="project" value="InterPro"/>
</dbReference>
<evidence type="ECO:0000313" key="11">
    <source>
        <dbReference type="EMBL" id="KAI9251489.1"/>
    </source>
</evidence>
<dbReference type="InterPro" id="IPR040025">
    <property type="entry name" value="Znf622/Rei1/Reh1"/>
</dbReference>
<feature type="non-terminal residue" evidence="11">
    <location>
        <position position="1"/>
    </location>
</feature>
<comment type="caution">
    <text evidence="11">The sequence shown here is derived from an EMBL/GenBank/DDBJ whole genome shotgun (WGS) entry which is preliminary data.</text>
</comment>
<dbReference type="EMBL" id="JAIXMP010000030">
    <property type="protein sequence ID" value="KAI9251489.1"/>
    <property type="molecule type" value="Genomic_DNA"/>
</dbReference>
<dbReference type="GO" id="GO:0042273">
    <property type="term" value="P:ribosomal large subunit biogenesis"/>
    <property type="evidence" value="ECO:0007669"/>
    <property type="project" value="TreeGrafter"/>
</dbReference>
<evidence type="ECO:0000256" key="4">
    <source>
        <dbReference type="ARBA" id="ARBA00022723"/>
    </source>
</evidence>
<dbReference type="Gene3D" id="3.30.160.60">
    <property type="entry name" value="Classic Zinc Finger"/>
    <property type="match status" value="1"/>
</dbReference>
<dbReference type="PROSITE" id="PS00028">
    <property type="entry name" value="ZINC_FINGER_C2H2_1"/>
    <property type="match status" value="2"/>
</dbReference>
<keyword evidence="3" id="KW-0690">Ribosome biogenesis</keyword>
<evidence type="ECO:0000256" key="9">
    <source>
        <dbReference type="SAM" id="MobiDB-lite"/>
    </source>
</evidence>
<dbReference type="PROSITE" id="PS50157">
    <property type="entry name" value="ZINC_FINGER_C2H2_2"/>
    <property type="match status" value="1"/>
</dbReference>
<evidence type="ECO:0000256" key="1">
    <source>
        <dbReference type="ARBA" id="ARBA00004496"/>
    </source>
</evidence>
<comment type="subcellular location">
    <subcellularLocation>
        <location evidence="1">Cytoplasm</location>
    </subcellularLocation>
</comment>
<feature type="domain" description="C2H2-type" evidence="10">
    <location>
        <begin position="68"/>
        <end position="97"/>
    </location>
</feature>
<sequence length="269" mass="30940">SVFTCTTCHVAFPTSEGQRNHYRTDWHKYNLKRKVAELTPINAEQFAEKILGNKAKGREEEERMGLIYECAVCRKSYYSENAFNNHMQSKKHREMEEQAENPDKIVEPTPSSLTSPDKKENNMLRSNRKIALTDSEHECLFCSETSNAFDTNIKHMETIHGFFLPDAEYLQDAKGLIHYLSTKVNSSICLYCNGRGKEWKSVDAVCAHMIDTGHCKMAYDESEDPEELLKYYDFGDLDQDNATSATVNDDSNELVLKNGLRVSHRRFLK</sequence>
<dbReference type="InterPro" id="IPR036236">
    <property type="entry name" value="Znf_C2H2_sf"/>
</dbReference>
<feature type="non-terminal residue" evidence="11">
    <location>
        <position position="269"/>
    </location>
</feature>
<dbReference type="InterPro" id="IPR041661">
    <property type="entry name" value="ZN622/Rei1/Reh1_Znf-C2H2"/>
</dbReference>
<keyword evidence="5" id="KW-0677">Repeat</keyword>